<dbReference type="GO" id="GO:0006281">
    <property type="term" value="P:DNA repair"/>
    <property type="evidence" value="ECO:0007669"/>
    <property type="project" value="UniProtKB-ARBA"/>
</dbReference>
<dbReference type="InterPro" id="IPR036279">
    <property type="entry name" value="5-3_exonuclease_C_sf"/>
</dbReference>
<dbReference type="AlphaFoldDB" id="A0A8H5FXZ4"/>
<evidence type="ECO:0000256" key="3">
    <source>
        <dbReference type="SAM" id="MobiDB-lite"/>
    </source>
</evidence>
<dbReference type="Gene3D" id="3.40.50.1010">
    <property type="entry name" value="5'-nuclease"/>
    <property type="match status" value="2"/>
</dbReference>
<dbReference type="InterPro" id="IPR029060">
    <property type="entry name" value="PIN-like_dom_sf"/>
</dbReference>
<feature type="region of interest" description="Disordered" evidence="3">
    <location>
        <begin position="462"/>
        <end position="681"/>
    </location>
</feature>
<feature type="compositionally biased region" description="Basic residues" evidence="3">
    <location>
        <begin position="551"/>
        <end position="560"/>
    </location>
</feature>
<evidence type="ECO:0000259" key="4">
    <source>
        <dbReference type="SMART" id="SM00484"/>
    </source>
</evidence>
<feature type="compositionally biased region" description="Polar residues" evidence="3">
    <location>
        <begin position="664"/>
        <end position="678"/>
    </location>
</feature>
<keyword evidence="7" id="KW-1185">Reference proteome</keyword>
<feature type="region of interest" description="Disordered" evidence="3">
    <location>
        <begin position="715"/>
        <end position="834"/>
    </location>
</feature>
<dbReference type="GO" id="GO:0017108">
    <property type="term" value="F:5'-flap endonuclease activity"/>
    <property type="evidence" value="ECO:0007669"/>
    <property type="project" value="TreeGrafter"/>
</dbReference>
<dbReference type="SUPFAM" id="SSF47807">
    <property type="entry name" value="5' to 3' exonuclease, C-terminal subdomain"/>
    <property type="match status" value="1"/>
</dbReference>
<feature type="compositionally biased region" description="Acidic residues" evidence="3">
    <location>
        <begin position="626"/>
        <end position="636"/>
    </location>
</feature>
<evidence type="ECO:0000256" key="2">
    <source>
        <dbReference type="ARBA" id="ARBA00022801"/>
    </source>
</evidence>
<dbReference type="PANTHER" id="PTHR11081:SF75">
    <property type="entry name" value="ENDONUCLEASE, PUTATIVE (AFU_ORTHOLOGUE AFUA_3G13260)-RELATED"/>
    <property type="match status" value="1"/>
</dbReference>
<protein>
    <recommendedName>
        <fullName evidence="8">XPG-I domain-containing protein</fullName>
    </recommendedName>
</protein>
<dbReference type="OrthoDB" id="2959108at2759"/>
<dbReference type="InterPro" id="IPR037316">
    <property type="entry name" value="Yen1_H3TH"/>
</dbReference>
<comment type="caution">
    <text evidence="6">The sequence shown here is derived from an EMBL/GenBank/DDBJ whole genome shotgun (WGS) entry which is preliminary data.</text>
</comment>
<evidence type="ECO:0000259" key="5">
    <source>
        <dbReference type="SMART" id="SM00485"/>
    </source>
</evidence>
<evidence type="ECO:0000313" key="7">
    <source>
        <dbReference type="Proteomes" id="UP000559027"/>
    </source>
</evidence>
<dbReference type="CDD" id="cd09906">
    <property type="entry name" value="H3TH_YEN1"/>
    <property type="match status" value="1"/>
</dbReference>
<dbReference type="InterPro" id="IPR006084">
    <property type="entry name" value="XPG/Rad2"/>
</dbReference>
<dbReference type="InterPro" id="IPR006085">
    <property type="entry name" value="XPG_DNA_repair_N"/>
</dbReference>
<gene>
    <name evidence="6" type="ORF">D9756_008113</name>
</gene>
<feature type="compositionally biased region" description="Basic residues" evidence="3">
    <location>
        <begin position="528"/>
        <end position="540"/>
    </location>
</feature>
<dbReference type="Proteomes" id="UP000559027">
    <property type="component" value="Unassembled WGS sequence"/>
</dbReference>
<feature type="region of interest" description="Disordered" evidence="3">
    <location>
        <begin position="850"/>
        <end position="872"/>
    </location>
</feature>
<dbReference type="SMART" id="SM00484">
    <property type="entry name" value="XPGI"/>
    <property type="match status" value="1"/>
</dbReference>
<dbReference type="PANTHER" id="PTHR11081">
    <property type="entry name" value="FLAP ENDONUCLEASE FAMILY MEMBER"/>
    <property type="match status" value="1"/>
</dbReference>
<keyword evidence="1" id="KW-0540">Nuclease</keyword>
<feature type="compositionally biased region" description="Basic and acidic residues" evidence="3">
    <location>
        <begin position="516"/>
        <end position="527"/>
    </location>
</feature>
<feature type="compositionally biased region" description="Polar residues" evidence="3">
    <location>
        <begin position="572"/>
        <end position="582"/>
    </location>
</feature>
<dbReference type="CDD" id="cd09870">
    <property type="entry name" value="PIN_YEN1"/>
    <property type="match status" value="1"/>
</dbReference>
<keyword evidence="2" id="KW-0378">Hydrolase</keyword>
<dbReference type="Pfam" id="PF00867">
    <property type="entry name" value="XPG_I"/>
    <property type="match status" value="1"/>
</dbReference>
<feature type="region of interest" description="Disordered" evidence="3">
    <location>
        <begin position="411"/>
        <end position="439"/>
    </location>
</feature>
<evidence type="ECO:0000256" key="1">
    <source>
        <dbReference type="ARBA" id="ARBA00022722"/>
    </source>
</evidence>
<dbReference type="InterPro" id="IPR006086">
    <property type="entry name" value="XPG-I_dom"/>
</dbReference>
<feature type="compositionally biased region" description="Acidic residues" evidence="3">
    <location>
        <begin position="473"/>
        <end position="485"/>
    </location>
</feature>
<dbReference type="EMBL" id="JAACJO010000010">
    <property type="protein sequence ID" value="KAF5353306.1"/>
    <property type="molecule type" value="Genomic_DNA"/>
</dbReference>
<dbReference type="Pfam" id="PF00752">
    <property type="entry name" value="XPG_N"/>
    <property type="match status" value="1"/>
</dbReference>
<evidence type="ECO:0008006" key="8">
    <source>
        <dbReference type="Google" id="ProtNLM"/>
    </source>
</evidence>
<feature type="domain" description="XPG-I" evidence="4">
    <location>
        <begin position="113"/>
        <end position="193"/>
    </location>
</feature>
<proteinExistence type="predicted"/>
<dbReference type="Pfam" id="PF18380">
    <property type="entry name" value="GEN1_C"/>
    <property type="match status" value="1"/>
</dbReference>
<dbReference type="InterPro" id="IPR041177">
    <property type="entry name" value="GEN1_C"/>
</dbReference>
<dbReference type="SMART" id="SM00485">
    <property type="entry name" value="XPGN"/>
    <property type="match status" value="1"/>
</dbReference>
<feature type="compositionally biased region" description="Low complexity" evidence="3">
    <location>
        <begin position="583"/>
        <end position="598"/>
    </location>
</feature>
<evidence type="ECO:0000313" key="6">
    <source>
        <dbReference type="EMBL" id="KAF5353306.1"/>
    </source>
</evidence>
<feature type="compositionally biased region" description="Basic residues" evidence="3">
    <location>
        <begin position="792"/>
        <end position="802"/>
    </location>
</feature>
<dbReference type="GO" id="GO:0008821">
    <property type="term" value="F:crossover junction DNA endonuclease activity"/>
    <property type="evidence" value="ECO:0007669"/>
    <property type="project" value="InterPro"/>
</dbReference>
<sequence>MGVAGLWDILKPAAKTRSLTELAVTEGFRANPKGLRGYRIGIDASIWFFHAEYGKEGENPVLRTLFFRCATLMKLPFLPLFVFDGPKRPDFKRGKRINKAGNKLIPGMKRIVEAFGFEWRTAPGEAEAELAYLNRIGVIDGILSDDVDNFLFGALTVIRNPSNNLSGNKSNPVLNSEGKDDKNHTRVFRFQDIHDHSEIQLTRGGLILIGLMSGGDYEGGLERCGIATAHAIARCGFGDSLIAAARTLSREGLDEFLDNWRQELRQELKTNSRGFMTRKALSLAKSIPDTFPNIDVLLSYVNPVTSESLGHEGANPKITWSKEPNVAALASACELFFEWGYEEAIVKRFRTVIWPGTVLRILRRAVLDVDAHSAPTSTPHKLKPNDIDSEDGYGTPSKMIAKHFSAIKLNDDEADSGQGEESPLIVSISRERRHPSTDGLPEYRLEIAPAQLVNMAISGLQGLRQPEGPNEWASDEDDLDDEDDEGGGRGKKGKAKEPVDPMSQLRVWMSECMVDPVEKRLVRNFRDKKNKKRAPARKKKQSQDGSVRTSPVRRKRAPAKKKQETEEELSDLPSSDKTQPKATTSSTRTSSPPVSRTSNVERLLPQTPSKQTPQPFPLGFASRREEEEESSEDEGELPTIPIPAPIPKARATVIAQPKKPSNRPVASSKTSQVAATFETSTTTTVSSILSSRVIEDTLALSESDEELPMDLYKSVRPKPLQPTTSHNIPGYLSLSDDDDVRKAITSPVKLKKPTNKKPTTQATLSAFVGRSHRKVPSITQDDRPTTPPLLKSPRKSKSHSSPRSKGQAASKATKEGPSIIVISDESDDGYSGVSRPVLAPLQLARNRARENRLASARSKPSTVSASIVIDLT</sequence>
<dbReference type="SUPFAM" id="SSF88723">
    <property type="entry name" value="PIN domain-like"/>
    <property type="match status" value="1"/>
</dbReference>
<organism evidence="6 7">
    <name type="scientific">Leucocoprinus leucothites</name>
    <dbReference type="NCBI Taxonomy" id="201217"/>
    <lineage>
        <taxon>Eukaryota</taxon>
        <taxon>Fungi</taxon>
        <taxon>Dikarya</taxon>
        <taxon>Basidiomycota</taxon>
        <taxon>Agaricomycotina</taxon>
        <taxon>Agaricomycetes</taxon>
        <taxon>Agaricomycetidae</taxon>
        <taxon>Agaricales</taxon>
        <taxon>Agaricineae</taxon>
        <taxon>Agaricaceae</taxon>
        <taxon>Leucocoprinus</taxon>
    </lineage>
</organism>
<reference evidence="6 7" key="1">
    <citation type="journal article" date="2020" name="ISME J.">
        <title>Uncovering the hidden diversity of litter-decomposition mechanisms in mushroom-forming fungi.</title>
        <authorList>
            <person name="Floudas D."/>
            <person name="Bentzer J."/>
            <person name="Ahren D."/>
            <person name="Johansson T."/>
            <person name="Persson P."/>
            <person name="Tunlid A."/>
        </authorList>
    </citation>
    <scope>NUCLEOTIDE SEQUENCE [LARGE SCALE GENOMIC DNA]</scope>
    <source>
        <strain evidence="6 7">CBS 146.42</strain>
    </source>
</reference>
<accession>A0A8H5FXZ4</accession>
<dbReference type="PRINTS" id="PR00853">
    <property type="entry name" value="XPGRADSUPER"/>
</dbReference>
<name>A0A8H5FXZ4_9AGAR</name>
<feature type="domain" description="XPG N-terminal" evidence="5">
    <location>
        <begin position="1"/>
        <end position="102"/>
    </location>
</feature>